<dbReference type="InterPro" id="IPR053958">
    <property type="entry name" value="HMGCR/SNAP/NPC1-like_SSD"/>
</dbReference>
<evidence type="ECO:0000256" key="4">
    <source>
        <dbReference type="ARBA" id="ARBA00023136"/>
    </source>
</evidence>
<keyword evidence="3 7" id="KW-1133">Transmembrane helix</keyword>
<accession>A0A7R9WAR4</accession>
<dbReference type="Pfam" id="PF03176">
    <property type="entry name" value="MMPL"/>
    <property type="match status" value="1"/>
</dbReference>
<dbReference type="GO" id="GO:0016020">
    <property type="term" value="C:membrane"/>
    <property type="evidence" value="ECO:0007669"/>
    <property type="project" value="UniProtKB-SubCell"/>
</dbReference>
<evidence type="ECO:0000256" key="2">
    <source>
        <dbReference type="ARBA" id="ARBA00022692"/>
    </source>
</evidence>
<evidence type="ECO:0000256" key="1">
    <source>
        <dbReference type="ARBA" id="ARBA00004141"/>
    </source>
</evidence>
<dbReference type="GO" id="GO:0007224">
    <property type="term" value="P:smoothened signaling pathway"/>
    <property type="evidence" value="ECO:0007669"/>
    <property type="project" value="TreeGrafter"/>
</dbReference>
<feature type="transmembrane region" description="Helical" evidence="7">
    <location>
        <begin position="300"/>
        <end position="320"/>
    </location>
</feature>
<evidence type="ECO:0000256" key="3">
    <source>
        <dbReference type="ARBA" id="ARBA00022989"/>
    </source>
</evidence>
<keyword evidence="2 7" id="KW-0812">Transmembrane</keyword>
<keyword evidence="5" id="KW-0325">Glycoprotein</keyword>
<dbReference type="AlphaFoldDB" id="A0A7R9WAR4"/>
<dbReference type="GO" id="GO:0022857">
    <property type="term" value="F:transmembrane transporter activity"/>
    <property type="evidence" value="ECO:0007669"/>
    <property type="project" value="TreeGrafter"/>
</dbReference>
<comment type="subcellular location">
    <subcellularLocation>
        <location evidence="1">Membrane</location>
        <topology evidence="1">Multi-pass membrane protein</topology>
    </subcellularLocation>
</comment>
<dbReference type="InterPro" id="IPR004869">
    <property type="entry name" value="MMPL_dom"/>
</dbReference>
<feature type="domain" description="SSD" evidence="8">
    <location>
        <begin position="248"/>
        <end position="358"/>
    </location>
</feature>
<evidence type="ECO:0000256" key="6">
    <source>
        <dbReference type="ARBA" id="ARBA00038046"/>
    </source>
</evidence>
<dbReference type="EMBL" id="HBEE01000219">
    <property type="protein sequence ID" value="CAD8319008.1"/>
    <property type="molecule type" value="Transcribed_RNA"/>
</dbReference>
<keyword evidence="4 7" id="KW-0472">Membrane</keyword>
<feature type="transmembrane region" description="Helical" evidence="7">
    <location>
        <begin position="697"/>
        <end position="715"/>
    </location>
</feature>
<feature type="transmembrane region" description="Helical" evidence="7">
    <location>
        <begin position="796"/>
        <end position="822"/>
    </location>
</feature>
<sequence>MADACEFFEDAIMAASGYSMYCARDDSCTLPLPTGENTGEAWKWWGLNSATSPNAFNADDYARCQRAYSYATYFYSSKGYTSCNDYRTNSALQASLATAKASLVACATGKAADDNFVCSTDASLPYSTAALDTFFGVGGVDNLSYTRGYLPNKNKWSGGVNFWKGVSESGSASSSSEYFTVAWDFDDNSVREQVVDEKLIEDMALAASAIVVILVLMWLHTGSVLLTLGGVVQIIMAFPSALFLTGALCGISFFPFLNFIGVFVIAGIGADDCFVMYDKWMMAKCRCLPGANSRTVAERCYWDSCWAMLLTSLTTSAAFFSNAITPIAPIRVFALFMGGMVLFDYLYDITIFAALLAWQHDRVIKHDISGKNSVGSWVLDFWGSIRRHRANKNAAAAGKPAVKEGDVIDSKRDTRSIEERILGEKVFPIVNKIRWPLVLVLCGIFSGGMYGALQLDTPSDSEVQLLPDSNMLTKFSYYTRSVFKSSAESQVWVDVVWGVKAVDNGDQLDPDSKTTIEYDTSLDLTSAEAQNWLKTFCTDTQSNMAYENGMNCWMTAFDSWLGVQNALIATSGQVTDFTTHCLTSAGANAAALPIAPGSFYECLYLFATATSYYNAQQPLTLGFYYDSSGTRKLKIIGFQFGTDVLWTAPVRNLETSYKAWEAYVTEQMAGAPDGLKNGYQASEAWLWMDTVTAMRDGAYVAAATTLGISAVTTLVSTQNIVIMLYSIFAILTILVVVVSSIVSLGWTLGFLEGICLVILIGLSVDYVIHIGHAYAHAARQSGATREESARHAIATMGFPVLSAAFTTLIAALFLLNATIVFFTKFGIVTVLSSIYSSFVSVVLFVALLAAAGPTNGFGDFSRLFSKKRLEKSASLY</sequence>
<dbReference type="InterPro" id="IPR052081">
    <property type="entry name" value="Dispatched_Hh_regulator"/>
</dbReference>
<evidence type="ECO:0000256" key="7">
    <source>
        <dbReference type="SAM" id="Phobius"/>
    </source>
</evidence>
<feature type="transmembrane region" description="Helical" evidence="7">
    <location>
        <begin position="722"/>
        <end position="744"/>
    </location>
</feature>
<reference evidence="9" key="1">
    <citation type="submission" date="2021-01" db="EMBL/GenBank/DDBJ databases">
        <authorList>
            <person name="Corre E."/>
            <person name="Pelletier E."/>
            <person name="Niang G."/>
            <person name="Scheremetjew M."/>
            <person name="Finn R."/>
            <person name="Kale V."/>
            <person name="Holt S."/>
            <person name="Cochrane G."/>
            <person name="Meng A."/>
            <person name="Brown T."/>
            <person name="Cohen L."/>
        </authorList>
    </citation>
    <scope>NUCLEOTIDE SEQUENCE</scope>
    <source>
        <strain evidence="9">Clade-D-RCC2593</strain>
    </source>
</reference>
<name>A0A7R9WAR4_9CHLO</name>
<evidence type="ECO:0000256" key="5">
    <source>
        <dbReference type="ARBA" id="ARBA00023180"/>
    </source>
</evidence>
<evidence type="ECO:0000313" key="9">
    <source>
        <dbReference type="EMBL" id="CAD8319008.1"/>
    </source>
</evidence>
<dbReference type="Pfam" id="PF12349">
    <property type="entry name" value="Sterol-sensing"/>
    <property type="match status" value="1"/>
</dbReference>
<dbReference type="InterPro" id="IPR000731">
    <property type="entry name" value="SSD"/>
</dbReference>
<evidence type="ECO:0000259" key="8">
    <source>
        <dbReference type="PROSITE" id="PS50156"/>
    </source>
</evidence>
<comment type="similarity">
    <text evidence="6">Belongs to the dispatched family.</text>
</comment>
<feature type="transmembrane region" description="Helical" evidence="7">
    <location>
        <begin position="834"/>
        <end position="858"/>
    </location>
</feature>
<dbReference type="SUPFAM" id="SSF82866">
    <property type="entry name" value="Multidrug efflux transporter AcrB transmembrane domain"/>
    <property type="match status" value="2"/>
</dbReference>
<dbReference type="PROSITE" id="PS50156">
    <property type="entry name" value="SSD"/>
    <property type="match status" value="1"/>
</dbReference>
<feature type="transmembrane region" description="Helical" evidence="7">
    <location>
        <begin position="332"/>
        <end position="358"/>
    </location>
</feature>
<gene>
    <name evidence="9" type="ORF">OMED0937_LOCUS164</name>
</gene>
<dbReference type="Gene3D" id="1.20.1640.10">
    <property type="entry name" value="Multidrug efflux transporter AcrB transmembrane domain"/>
    <property type="match status" value="2"/>
</dbReference>
<proteinExistence type="inferred from homology"/>
<dbReference type="PANTHER" id="PTHR45951">
    <property type="entry name" value="PROTEIN DISPATCHED-RELATED"/>
    <property type="match status" value="1"/>
</dbReference>
<protein>
    <recommendedName>
        <fullName evidence="8">SSD domain-containing protein</fullName>
    </recommendedName>
</protein>
<feature type="transmembrane region" description="Helical" evidence="7">
    <location>
        <begin position="750"/>
        <end position="775"/>
    </location>
</feature>
<dbReference type="PANTHER" id="PTHR45951:SF3">
    <property type="entry name" value="PROTEIN DISPATCHED"/>
    <property type="match status" value="1"/>
</dbReference>
<organism evidence="9">
    <name type="scientific">Ostreococcus mediterraneus</name>
    <dbReference type="NCBI Taxonomy" id="1486918"/>
    <lineage>
        <taxon>Eukaryota</taxon>
        <taxon>Viridiplantae</taxon>
        <taxon>Chlorophyta</taxon>
        <taxon>Mamiellophyceae</taxon>
        <taxon>Mamiellales</taxon>
        <taxon>Bathycoccaceae</taxon>
        <taxon>Ostreococcus</taxon>
    </lineage>
</organism>